<gene>
    <name evidence="2" type="ORF">F9C07_2966</name>
</gene>
<dbReference type="Proteomes" id="UP000596276">
    <property type="component" value="Chromosome 2"/>
</dbReference>
<reference evidence="3" key="1">
    <citation type="journal article" date="2021" name="G3 (Bethesda)">
        <title>Chromosome assembled and annotated genome sequence of Aspergillus flavus NRRL 3357.</title>
        <authorList>
            <person name="Skerker J.M."/>
            <person name="Pianalto K.M."/>
            <person name="Mondo S.J."/>
            <person name="Yang K."/>
            <person name="Arkin A.P."/>
            <person name="Keller N.P."/>
            <person name="Grigoriev I.V."/>
            <person name="Louise Glass N.L."/>
        </authorList>
    </citation>
    <scope>NUCLEOTIDE SEQUENCE [LARGE SCALE GENOMIC DNA]</scope>
    <source>
        <strain evidence="3">ATCC 200026 / FGSC A1120 / IAM 13836 / NRRL 3357 / JCM 12722 / SRRC 167</strain>
    </source>
</reference>
<evidence type="ECO:0000313" key="3">
    <source>
        <dbReference type="Proteomes" id="UP000596276"/>
    </source>
</evidence>
<name>A0A7U2MED9_ASPFN</name>
<proteinExistence type="predicted"/>
<accession>A0A7U2MED9</accession>
<evidence type="ECO:0000313" key="2">
    <source>
        <dbReference type="EMBL" id="QRD82116.1"/>
    </source>
</evidence>
<dbReference type="AlphaFoldDB" id="A0A7U2MED9"/>
<feature type="compositionally biased region" description="Polar residues" evidence="1">
    <location>
        <begin position="1"/>
        <end position="14"/>
    </location>
</feature>
<evidence type="ECO:0000256" key="1">
    <source>
        <dbReference type="SAM" id="MobiDB-lite"/>
    </source>
</evidence>
<dbReference type="EMBL" id="CP044622">
    <property type="protein sequence ID" value="QRD82116.1"/>
    <property type="molecule type" value="Genomic_DNA"/>
</dbReference>
<protein>
    <submittedName>
        <fullName evidence="2">Uncharacterized protein</fullName>
    </submittedName>
</protein>
<sequence length="105" mass="11432">MPNPPNTRTGQLPLTKNLRGKEGDVTISTRRVLVPQKGTPSLPPPHTECYVAEEESVIISKRTPCVPNFGNPTASSSPRVARTVIMIETSTHCERSQKLPGAQDE</sequence>
<feature type="region of interest" description="Disordered" evidence="1">
    <location>
        <begin position="1"/>
        <end position="25"/>
    </location>
</feature>
<organism evidence="2 3">
    <name type="scientific">Aspergillus flavus (strain ATCC 200026 / FGSC A1120 / IAM 13836 / NRRL 3357 / JCM 12722 / SRRC 167)</name>
    <dbReference type="NCBI Taxonomy" id="332952"/>
    <lineage>
        <taxon>Eukaryota</taxon>
        <taxon>Fungi</taxon>
        <taxon>Dikarya</taxon>
        <taxon>Ascomycota</taxon>
        <taxon>Pezizomycotina</taxon>
        <taxon>Eurotiomycetes</taxon>
        <taxon>Eurotiomycetidae</taxon>
        <taxon>Eurotiales</taxon>
        <taxon>Aspergillaceae</taxon>
        <taxon>Aspergillus</taxon>
        <taxon>Aspergillus subgen. Circumdati</taxon>
    </lineage>
</organism>
<keyword evidence="3" id="KW-1185">Reference proteome</keyword>